<proteinExistence type="predicted"/>
<gene>
    <name evidence="2" type="ORF">CONPUDRAFT_78069</name>
</gene>
<sequence length="181" mass="20560">MTMWYILLRYGGLLFATMPYTAVQQWMVFLIQLLSNCSAFWEIVIIDQTLLIFTIEVSQFGNILSSVNSIVSSRHMTEASEVSALLNGSVLCRWRYSSTSQDFVVFIVTTLAFEITVFSLAICRLWASLYHTRRKISLMWHSDDLLYLVVRENLAYFCISTVAIVANATGTLTIVGQESRA</sequence>
<evidence type="ECO:0000313" key="2">
    <source>
        <dbReference type="EMBL" id="EIW74418.1"/>
    </source>
</evidence>
<evidence type="ECO:0000256" key="1">
    <source>
        <dbReference type="SAM" id="Phobius"/>
    </source>
</evidence>
<dbReference type="RefSeq" id="XP_007775436.1">
    <property type="nucleotide sequence ID" value="XM_007777246.1"/>
</dbReference>
<accession>R7SE20</accession>
<keyword evidence="1" id="KW-1133">Transmembrane helix</keyword>
<protein>
    <submittedName>
        <fullName evidence="2">Uncharacterized protein</fullName>
    </submittedName>
</protein>
<keyword evidence="3" id="KW-1185">Reference proteome</keyword>
<feature type="transmembrane region" description="Helical" evidence="1">
    <location>
        <begin position="103"/>
        <end position="127"/>
    </location>
</feature>
<keyword evidence="1" id="KW-0472">Membrane</keyword>
<dbReference type="EMBL" id="JH711592">
    <property type="protein sequence ID" value="EIW74418.1"/>
    <property type="molecule type" value="Genomic_DNA"/>
</dbReference>
<dbReference type="GeneID" id="19209699"/>
<evidence type="ECO:0000313" key="3">
    <source>
        <dbReference type="Proteomes" id="UP000053558"/>
    </source>
</evidence>
<feature type="transmembrane region" description="Helical" evidence="1">
    <location>
        <begin position="6"/>
        <end position="23"/>
    </location>
</feature>
<dbReference type="KEGG" id="cput:CONPUDRAFT_78069"/>
<organism evidence="2 3">
    <name type="scientific">Coniophora puteana (strain RWD-64-598)</name>
    <name type="common">Brown rot fungus</name>
    <dbReference type="NCBI Taxonomy" id="741705"/>
    <lineage>
        <taxon>Eukaryota</taxon>
        <taxon>Fungi</taxon>
        <taxon>Dikarya</taxon>
        <taxon>Basidiomycota</taxon>
        <taxon>Agaricomycotina</taxon>
        <taxon>Agaricomycetes</taxon>
        <taxon>Agaricomycetidae</taxon>
        <taxon>Boletales</taxon>
        <taxon>Coniophorineae</taxon>
        <taxon>Coniophoraceae</taxon>
        <taxon>Coniophora</taxon>
    </lineage>
</organism>
<keyword evidence="1" id="KW-0812">Transmembrane</keyword>
<dbReference type="Proteomes" id="UP000053558">
    <property type="component" value="Unassembled WGS sequence"/>
</dbReference>
<feature type="transmembrane region" description="Helical" evidence="1">
    <location>
        <begin position="154"/>
        <end position="175"/>
    </location>
</feature>
<name>R7SE20_CONPW</name>
<dbReference type="AlphaFoldDB" id="R7SE20"/>
<reference evidence="3" key="1">
    <citation type="journal article" date="2012" name="Science">
        <title>The Paleozoic origin of enzymatic lignin decomposition reconstructed from 31 fungal genomes.</title>
        <authorList>
            <person name="Floudas D."/>
            <person name="Binder M."/>
            <person name="Riley R."/>
            <person name="Barry K."/>
            <person name="Blanchette R.A."/>
            <person name="Henrissat B."/>
            <person name="Martinez A.T."/>
            <person name="Otillar R."/>
            <person name="Spatafora J.W."/>
            <person name="Yadav J.S."/>
            <person name="Aerts A."/>
            <person name="Benoit I."/>
            <person name="Boyd A."/>
            <person name="Carlson A."/>
            <person name="Copeland A."/>
            <person name="Coutinho P.M."/>
            <person name="de Vries R.P."/>
            <person name="Ferreira P."/>
            <person name="Findley K."/>
            <person name="Foster B."/>
            <person name="Gaskell J."/>
            <person name="Glotzer D."/>
            <person name="Gorecki P."/>
            <person name="Heitman J."/>
            <person name="Hesse C."/>
            <person name="Hori C."/>
            <person name="Igarashi K."/>
            <person name="Jurgens J.A."/>
            <person name="Kallen N."/>
            <person name="Kersten P."/>
            <person name="Kohler A."/>
            <person name="Kuees U."/>
            <person name="Kumar T.K.A."/>
            <person name="Kuo A."/>
            <person name="LaButti K."/>
            <person name="Larrondo L.F."/>
            <person name="Lindquist E."/>
            <person name="Ling A."/>
            <person name="Lombard V."/>
            <person name="Lucas S."/>
            <person name="Lundell T."/>
            <person name="Martin R."/>
            <person name="McLaughlin D.J."/>
            <person name="Morgenstern I."/>
            <person name="Morin E."/>
            <person name="Murat C."/>
            <person name="Nagy L.G."/>
            <person name="Nolan M."/>
            <person name="Ohm R.A."/>
            <person name="Patyshakuliyeva A."/>
            <person name="Rokas A."/>
            <person name="Ruiz-Duenas F.J."/>
            <person name="Sabat G."/>
            <person name="Salamov A."/>
            <person name="Samejima M."/>
            <person name="Schmutz J."/>
            <person name="Slot J.C."/>
            <person name="St John F."/>
            <person name="Stenlid J."/>
            <person name="Sun H."/>
            <person name="Sun S."/>
            <person name="Syed K."/>
            <person name="Tsang A."/>
            <person name="Wiebenga A."/>
            <person name="Young D."/>
            <person name="Pisabarro A."/>
            <person name="Eastwood D.C."/>
            <person name="Martin F."/>
            <person name="Cullen D."/>
            <person name="Grigoriev I.V."/>
            <person name="Hibbett D.S."/>
        </authorList>
    </citation>
    <scope>NUCLEOTIDE SEQUENCE [LARGE SCALE GENOMIC DNA]</scope>
    <source>
        <strain evidence="3">RWD-64-598 SS2</strain>
    </source>
</reference>